<name>A0A3B4ASC4_9GOBI</name>
<reference evidence="4" key="2">
    <citation type="submission" date="2025-09" db="UniProtKB">
        <authorList>
            <consortium name="Ensembl"/>
        </authorList>
    </citation>
    <scope>IDENTIFICATION</scope>
</reference>
<dbReference type="SMART" id="SM00034">
    <property type="entry name" value="CLECT"/>
    <property type="match status" value="1"/>
</dbReference>
<evidence type="ECO:0000259" key="3">
    <source>
        <dbReference type="PROSITE" id="PS50041"/>
    </source>
</evidence>
<dbReference type="PANTHER" id="PTHR45784:SF3">
    <property type="entry name" value="C-TYPE LECTIN DOMAIN FAMILY 4 MEMBER K-LIKE-RELATED"/>
    <property type="match status" value="1"/>
</dbReference>
<proteinExistence type="predicted"/>
<dbReference type="PROSITE" id="PS50041">
    <property type="entry name" value="C_TYPE_LECTIN_2"/>
    <property type="match status" value="1"/>
</dbReference>
<keyword evidence="2" id="KW-1133">Transmembrane helix</keyword>
<dbReference type="InterPro" id="IPR016187">
    <property type="entry name" value="CTDL_fold"/>
</dbReference>
<evidence type="ECO:0000256" key="1">
    <source>
        <dbReference type="ARBA" id="ARBA00023157"/>
    </source>
</evidence>
<evidence type="ECO:0000313" key="5">
    <source>
        <dbReference type="Proteomes" id="UP000261520"/>
    </source>
</evidence>
<dbReference type="Proteomes" id="UP000261520">
    <property type="component" value="Unplaced"/>
</dbReference>
<keyword evidence="2" id="KW-0812">Transmembrane</keyword>
<dbReference type="InterPro" id="IPR016186">
    <property type="entry name" value="C-type_lectin-like/link_sf"/>
</dbReference>
<dbReference type="Pfam" id="PF00059">
    <property type="entry name" value="Lectin_C"/>
    <property type="match status" value="1"/>
</dbReference>
<dbReference type="InterPro" id="IPR018378">
    <property type="entry name" value="C-type_lectin_CS"/>
</dbReference>
<keyword evidence="1" id="KW-1015">Disulfide bond</keyword>
<feature type="domain" description="C-type lectin" evidence="3">
    <location>
        <begin position="38"/>
        <end position="161"/>
    </location>
</feature>
<dbReference type="STRING" id="409849.ENSPMGP00000019620"/>
<accession>A0A3B4ASC4</accession>
<reference evidence="4" key="1">
    <citation type="submission" date="2025-08" db="UniProtKB">
        <authorList>
            <consortium name="Ensembl"/>
        </authorList>
    </citation>
    <scope>IDENTIFICATION</scope>
</reference>
<protein>
    <recommendedName>
        <fullName evidence="3">C-type lectin domain-containing protein</fullName>
    </recommendedName>
</protein>
<sequence length="166" mass="19474">MCQLFKPVLMVQIFLYSHLLLKFFFKFALTVGSLVGITMGWTYHYSNVTMNWDAARKWCQDNFTDMVVIQNQLENDYLVSLLPQRNSSPYFWIGITKTHVNETWRWIGNNSTWLGSESWAENEPNNSHKAEFCVEIYTTRGRNRGKWNDEKCNVLKYAACYKGEGS</sequence>
<keyword evidence="2" id="KW-0472">Membrane</keyword>
<dbReference type="Gene3D" id="3.10.100.10">
    <property type="entry name" value="Mannose-Binding Protein A, subunit A"/>
    <property type="match status" value="1"/>
</dbReference>
<dbReference type="PROSITE" id="PS00615">
    <property type="entry name" value="C_TYPE_LECTIN_1"/>
    <property type="match status" value="1"/>
</dbReference>
<evidence type="ECO:0000256" key="2">
    <source>
        <dbReference type="SAM" id="Phobius"/>
    </source>
</evidence>
<dbReference type="Ensembl" id="ENSPMGT00000020911.1">
    <property type="protein sequence ID" value="ENSPMGP00000019620.1"/>
    <property type="gene ID" value="ENSPMGG00000015921.1"/>
</dbReference>
<dbReference type="InterPro" id="IPR001304">
    <property type="entry name" value="C-type_lectin-like"/>
</dbReference>
<dbReference type="SUPFAM" id="SSF56436">
    <property type="entry name" value="C-type lectin-like"/>
    <property type="match status" value="1"/>
</dbReference>
<feature type="transmembrane region" description="Helical" evidence="2">
    <location>
        <begin position="23"/>
        <end position="43"/>
    </location>
</feature>
<organism evidence="4 5">
    <name type="scientific">Periophthalmus magnuspinnatus</name>
    <dbReference type="NCBI Taxonomy" id="409849"/>
    <lineage>
        <taxon>Eukaryota</taxon>
        <taxon>Metazoa</taxon>
        <taxon>Chordata</taxon>
        <taxon>Craniata</taxon>
        <taxon>Vertebrata</taxon>
        <taxon>Euteleostomi</taxon>
        <taxon>Actinopterygii</taxon>
        <taxon>Neopterygii</taxon>
        <taxon>Teleostei</taxon>
        <taxon>Neoteleostei</taxon>
        <taxon>Acanthomorphata</taxon>
        <taxon>Gobiaria</taxon>
        <taxon>Gobiiformes</taxon>
        <taxon>Gobioidei</taxon>
        <taxon>Gobiidae</taxon>
        <taxon>Oxudercinae</taxon>
        <taxon>Periophthalmus</taxon>
    </lineage>
</organism>
<keyword evidence="5" id="KW-1185">Reference proteome</keyword>
<dbReference type="PANTHER" id="PTHR45784">
    <property type="entry name" value="C-TYPE LECTIN DOMAIN FAMILY 20 MEMBER A-RELATED"/>
    <property type="match status" value="1"/>
</dbReference>
<dbReference type="AlphaFoldDB" id="A0A3B4ASC4"/>
<evidence type="ECO:0000313" key="4">
    <source>
        <dbReference type="Ensembl" id="ENSPMGP00000019620.1"/>
    </source>
</evidence>